<feature type="binding site" evidence="14">
    <location>
        <position position="176"/>
    </location>
    <ligand>
        <name>Ca(2+)</name>
        <dbReference type="ChEBI" id="CHEBI:29108"/>
        <label>3</label>
    </ligand>
</feature>
<evidence type="ECO:0000256" key="13">
    <source>
        <dbReference type="PIRSR" id="PIRSR621190-1"/>
    </source>
</evidence>
<evidence type="ECO:0000256" key="11">
    <source>
        <dbReference type="ARBA" id="ARBA00023242"/>
    </source>
</evidence>
<evidence type="ECO:0000256" key="6">
    <source>
        <dbReference type="ARBA" id="ARBA00022833"/>
    </source>
</evidence>
<dbReference type="GO" id="GO:0003677">
    <property type="term" value="F:DNA binding"/>
    <property type="evidence" value="ECO:0007669"/>
    <property type="project" value="UniProtKB-KW"/>
</dbReference>
<feature type="binding site" description="in inhibited form" evidence="14">
    <location>
        <position position="86"/>
    </location>
    <ligand>
        <name>Zn(2+)</name>
        <dbReference type="ChEBI" id="CHEBI:29105"/>
        <label>2</label>
        <note>catalytic</note>
    </ligand>
</feature>
<evidence type="ECO:0000256" key="1">
    <source>
        <dbReference type="ARBA" id="ARBA00004123"/>
    </source>
</evidence>
<dbReference type="InterPro" id="IPR006026">
    <property type="entry name" value="Peptidase_Metallo"/>
</dbReference>
<evidence type="ECO:0000256" key="16">
    <source>
        <dbReference type="SAM" id="Phobius"/>
    </source>
</evidence>
<keyword evidence="8" id="KW-0482">Metalloprotease</keyword>
<dbReference type="GO" id="GO:0031012">
    <property type="term" value="C:extracellular matrix"/>
    <property type="evidence" value="ECO:0007669"/>
    <property type="project" value="InterPro"/>
</dbReference>
<feature type="binding site" evidence="14">
    <location>
        <position position="180"/>
    </location>
    <ligand>
        <name>Ca(2+)</name>
        <dbReference type="ChEBI" id="CHEBI:29108"/>
        <label>3</label>
    </ligand>
</feature>
<dbReference type="Gene3D" id="3.40.390.10">
    <property type="entry name" value="Collagenase (Catalytic Domain)"/>
    <property type="match status" value="1"/>
</dbReference>
<feature type="binding site" evidence="14">
    <location>
        <position position="206"/>
    </location>
    <ligand>
        <name>Zn(2+)</name>
        <dbReference type="ChEBI" id="CHEBI:29105"/>
        <label>2</label>
        <note>catalytic</note>
    </ligand>
</feature>
<dbReference type="InterPro" id="IPR024079">
    <property type="entry name" value="MetalloPept_cat_dom_sf"/>
</dbReference>
<dbReference type="GO" id="GO:0009877">
    <property type="term" value="P:nodulation"/>
    <property type="evidence" value="ECO:0007669"/>
    <property type="project" value="UniProtKB-ARBA"/>
</dbReference>
<feature type="compositionally biased region" description="Polar residues" evidence="15">
    <location>
        <begin position="425"/>
        <end position="440"/>
    </location>
</feature>
<evidence type="ECO:0000256" key="2">
    <source>
        <dbReference type="ARBA" id="ARBA00009614"/>
    </source>
</evidence>
<keyword evidence="7" id="KW-0805">Transcription regulation</keyword>
<keyword evidence="6 14" id="KW-0862">Zinc</keyword>
<dbReference type="Proteomes" id="UP000583929">
    <property type="component" value="Unassembled WGS sequence"/>
</dbReference>
<dbReference type="EMBL" id="JAATIQ010000067">
    <property type="protein sequence ID" value="KAF4389531.1"/>
    <property type="molecule type" value="Genomic_DNA"/>
</dbReference>
<dbReference type="Pfam" id="PF01471">
    <property type="entry name" value="PG_binding_1"/>
    <property type="match status" value="1"/>
</dbReference>
<evidence type="ECO:0000256" key="5">
    <source>
        <dbReference type="ARBA" id="ARBA00022801"/>
    </source>
</evidence>
<dbReference type="FunFam" id="3.30.730.10:FF:000005">
    <property type="entry name" value="ethylene-responsive transcription factor RAP2-11"/>
    <property type="match status" value="1"/>
</dbReference>
<proteinExistence type="inferred from homology"/>
<dbReference type="InterPro" id="IPR016177">
    <property type="entry name" value="DNA-bd_dom_sf"/>
</dbReference>
<dbReference type="GO" id="GO:0003700">
    <property type="term" value="F:DNA-binding transcription factor activity"/>
    <property type="evidence" value="ECO:0007669"/>
    <property type="project" value="InterPro"/>
</dbReference>
<evidence type="ECO:0000256" key="15">
    <source>
        <dbReference type="SAM" id="MobiDB-lite"/>
    </source>
</evidence>
<dbReference type="GO" id="GO:0030198">
    <property type="term" value="P:extracellular matrix organization"/>
    <property type="evidence" value="ECO:0007669"/>
    <property type="project" value="TreeGrafter"/>
</dbReference>
<dbReference type="InterPro" id="IPR001818">
    <property type="entry name" value="Pept_M10_metallopeptidase"/>
</dbReference>
<feature type="binding site" evidence="14">
    <location>
        <position position="216"/>
    </location>
    <ligand>
        <name>Zn(2+)</name>
        <dbReference type="ChEBI" id="CHEBI:29105"/>
        <label>2</label>
        <note>catalytic</note>
    </ligand>
</feature>
<keyword evidence="14" id="KW-0106">Calcium</keyword>
<feature type="binding site" evidence="14">
    <location>
        <position position="210"/>
    </location>
    <ligand>
        <name>Zn(2+)</name>
        <dbReference type="ChEBI" id="CHEBI:29105"/>
        <label>2</label>
        <note>catalytic</note>
    </ligand>
</feature>
<reference evidence="18 19" key="1">
    <citation type="journal article" date="2020" name="bioRxiv">
        <title>Sequence and annotation of 42 cannabis genomes reveals extensive copy number variation in cannabinoid synthesis and pathogen resistance genes.</title>
        <authorList>
            <person name="Mckernan K.J."/>
            <person name="Helbert Y."/>
            <person name="Kane L.T."/>
            <person name="Ebling H."/>
            <person name="Zhang L."/>
            <person name="Liu B."/>
            <person name="Eaton Z."/>
            <person name="Mclaughlin S."/>
            <person name="Kingan S."/>
            <person name="Baybayan P."/>
            <person name="Concepcion G."/>
            <person name="Jordan M."/>
            <person name="Riva A."/>
            <person name="Barbazuk W."/>
            <person name="Harkins T."/>
        </authorList>
    </citation>
    <scope>NUCLEOTIDE SEQUENCE [LARGE SCALE GENOMIC DNA]</scope>
    <source>
        <strain evidence="19">cv. Jamaican Lion 4</strain>
        <tissue evidence="18">Leaf</tissue>
    </source>
</reference>
<dbReference type="GO" id="GO:0030574">
    <property type="term" value="P:collagen catabolic process"/>
    <property type="evidence" value="ECO:0007669"/>
    <property type="project" value="TreeGrafter"/>
</dbReference>
<dbReference type="PRINTS" id="PR00138">
    <property type="entry name" value="MATRIXIN"/>
</dbReference>
<dbReference type="GO" id="GO:0006508">
    <property type="term" value="P:proteolysis"/>
    <property type="evidence" value="ECO:0007669"/>
    <property type="project" value="UniProtKB-KW"/>
</dbReference>
<evidence type="ECO:0000256" key="12">
    <source>
        <dbReference type="ARBA" id="ARBA00024343"/>
    </source>
</evidence>
<evidence type="ECO:0000313" key="19">
    <source>
        <dbReference type="Proteomes" id="UP000583929"/>
    </source>
</evidence>
<dbReference type="SUPFAM" id="SSF55486">
    <property type="entry name" value="Metalloproteases ('zincins'), catalytic domain"/>
    <property type="match status" value="1"/>
</dbReference>
<feature type="region of interest" description="Disordered" evidence="15">
    <location>
        <begin position="423"/>
        <end position="459"/>
    </location>
</feature>
<evidence type="ECO:0000259" key="17">
    <source>
        <dbReference type="PROSITE" id="PS51032"/>
    </source>
</evidence>
<evidence type="ECO:0000256" key="3">
    <source>
        <dbReference type="ARBA" id="ARBA00022670"/>
    </source>
</evidence>
<feature type="domain" description="AP2/ERF" evidence="17">
    <location>
        <begin position="279"/>
        <end position="336"/>
    </location>
</feature>
<comment type="similarity">
    <text evidence="12">Belongs to the AP2/ERF transcription factor family. ERF subfamily.</text>
</comment>
<dbReference type="InterPro" id="IPR002477">
    <property type="entry name" value="Peptidoglycan-bd-like"/>
</dbReference>
<dbReference type="InterPro" id="IPR036955">
    <property type="entry name" value="AP2/ERF_dom_sf"/>
</dbReference>
<organism evidence="18 19">
    <name type="scientific">Cannabis sativa</name>
    <name type="common">Hemp</name>
    <name type="synonym">Marijuana</name>
    <dbReference type="NCBI Taxonomy" id="3483"/>
    <lineage>
        <taxon>Eukaryota</taxon>
        <taxon>Viridiplantae</taxon>
        <taxon>Streptophyta</taxon>
        <taxon>Embryophyta</taxon>
        <taxon>Tracheophyta</taxon>
        <taxon>Spermatophyta</taxon>
        <taxon>Magnoliopsida</taxon>
        <taxon>eudicotyledons</taxon>
        <taxon>Gunneridae</taxon>
        <taxon>Pentapetalae</taxon>
        <taxon>rosids</taxon>
        <taxon>fabids</taxon>
        <taxon>Rosales</taxon>
        <taxon>Cannabaceae</taxon>
        <taxon>Cannabis</taxon>
    </lineage>
</organism>
<keyword evidence="9" id="KW-0238">DNA-binding</keyword>
<dbReference type="SMART" id="SM00380">
    <property type="entry name" value="AP2"/>
    <property type="match status" value="1"/>
</dbReference>
<gene>
    <name evidence="18" type="ORF">G4B88_006590</name>
</gene>
<feature type="binding site" evidence="14">
    <location>
        <position position="224"/>
    </location>
    <ligand>
        <name>Zn(2+)</name>
        <dbReference type="ChEBI" id="CHEBI:29105"/>
        <label>2</label>
        <note>catalytic</note>
    </ligand>
</feature>
<evidence type="ECO:0000256" key="10">
    <source>
        <dbReference type="ARBA" id="ARBA00023163"/>
    </source>
</evidence>
<comment type="cofactor">
    <cofactor evidence="14">
        <name>Zn(2+)</name>
        <dbReference type="ChEBI" id="CHEBI:29105"/>
    </cofactor>
    <text evidence="14">Binds 2 Zn(2+) ions per subunit.</text>
</comment>
<feature type="transmembrane region" description="Helical" evidence="16">
    <location>
        <begin position="586"/>
        <end position="608"/>
    </location>
</feature>
<keyword evidence="16" id="KW-0472">Membrane</keyword>
<protein>
    <recommendedName>
        <fullName evidence="17">AP2/ERF domain-containing protein</fullName>
    </recommendedName>
</protein>
<feature type="non-terminal residue" evidence="18">
    <location>
        <position position="696"/>
    </location>
</feature>
<dbReference type="GO" id="GO:0008270">
    <property type="term" value="F:zinc ion binding"/>
    <property type="evidence" value="ECO:0007669"/>
    <property type="project" value="InterPro"/>
</dbReference>
<comment type="similarity">
    <text evidence="2">Belongs to the peptidase M10A family. Matrix metalloproteinases (MMPs) subfamily.</text>
</comment>
<dbReference type="PRINTS" id="PR00367">
    <property type="entry name" value="ETHRSPELEMNT"/>
</dbReference>
<evidence type="ECO:0000256" key="7">
    <source>
        <dbReference type="ARBA" id="ARBA00023015"/>
    </source>
</evidence>
<dbReference type="InterPro" id="IPR001471">
    <property type="entry name" value="AP2/ERF_dom"/>
</dbReference>
<sequence>ATWHDFSRFLDAEKGSHVSGISHLKNYFHRFGYLTATTGAGAGHRNDDTFDSQLQSAIILYQRNLGLPVTGNLDSETIETIISPRCGVADSTATAVSAAVHKTRHYAYFYGKPRWERTPPLTLSYGFSPDATLKYLTGDEIRTVFRRAFSRWSAVIPVNFTEIEEGFSTRFSPENGGSTLMRRSHGALTLIKKSKSAIDLESVATHEIGHLLGLGHSKVKEAVMYPSLSPRIKKIDLKIDDVEGVQALYGSNPNFKLIMVTTGGLRRKSSTTSTRGHQRFVGVRQRPSGRWVAEIKDSIQKVRLWLGTFDTAEEAARAYDDAARALRGANARTNFELPPNQDDQNNNTNNNLEPFCFEQVCAPTSSAASEGLLGALKAKLFDTNGDAKPTTKAAAAAAILFPVPLPHHQNQYNDGVFGHGEVQGEWSSSSNKLQPSTIITNHSNNNNSSSSSSSPSVLSINNSNLCIETEEMMMMMVDQYPSPPAVTYNKNDVDNHYQQQQIIDSASATFFGGYSNNSITNSNSNSNSTSVNSSWDPNSFMRKGFTFIYIEDEKYVDYAKVLTKDNLVENDYLWNGLRIEISAAPFVFVFVFVFLFQTVMASACNRFANRASFSSIKSAIRSTPINRKPPSSSLPTSTPLNRFSLSRPPPQLGCVQSLLPFHSAVAAARLTACLSTNSRSCRALSQGTLCCTYPGL</sequence>
<dbReference type="Pfam" id="PF00413">
    <property type="entry name" value="Peptidase_M10"/>
    <property type="match status" value="1"/>
</dbReference>
<dbReference type="PROSITE" id="PS51032">
    <property type="entry name" value="AP2_ERF"/>
    <property type="match status" value="1"/>
</dbReference>
<dbReference type="PANTHER" id="PTHR10201">
    <property type="entry name" value="MATRIX METALLOPROTEINASE"/>
    <property type="match status" value="1"/>
</dbReference>
<dbReference type="Gene3D" id="3.30.730.10">
    <property type="entry name" value="AP2/ERF domain"/>
    <property type="match status" value="1"/>
</dbReference>
<feature type="compositionally biased region" description="Low complexity" evidence="15">
    <location>
        <begin position="441"/>
        <end position="459"/>
    </location>
</feature>
<keyword evidence="10" id="KW-0804">Transcription</keyword>
<accession>A0A7J6H3J3</accession>
<dbReference type="SUPFAM" id="SSF54171">
    <property type="entry name" value="DNA-binding domain"/>
    <property type="match status" value="1"/>
</dbReference>
<dbReference type="CDD" id="cd00018">
    <property type="entry name" value="AP2"/>
    <property type="match status" value="1"/>
</dbReference>
<evidence type="ECO:0000256" key="8">
    <source>
        <dbReference type="ARBA" id="ARBA00023049"/>
    </source>
</evidence>
<evidence type="ECO:0000256" key="9">
    <source>
        <dbReference type="ARBA" id="ARBA00023125"/>
    </source>
</evidence>
<evidence type="ECO:0000313" key="18">
    <source>
        <dbReference type="EMBL" id="KAF4389531.1"/>
    </source>
</evidence>
<dbReference type="InterPro" id="IPR021190">
    <property type="entry name" value="Pept_M10A"/>
</dbReference>
<keyword evidence="3" id="KW-0645">Protease</keyword>
<comment type="cofactor">
    <cofactor evidence="14">
        <name>Ca(2+)</name>
        <dbReference type="ChEBI" id="CHEBI:29108"/>
    </cofactor>
    <text evidence="14">Can bind about 5 Ca(2+) ions per subunit.</text>
</comment>
<dbReference type="Pfam" id="PF00847">
    <property type="entry name" value="AP2"/>
    <property type="match status" value="1"/>
</dbReference>
<dbReference type="SUPFAM" id="SSF47090">
    <property type="entry name" value="PGBD-like"/>
    <property type="match status" value="1"/>
</dbReference>
<keyword evidence="19" id="KW-1185">Reference proteome</keyword>
<keyword evidence="16" id="KW-1133">Transmembrane helix</keyword>
<dbReference type="GO" id="GO:0005634">
    <property type="term" value="C:nucleus"/>
    <property type="evidence" value="ECO:0007669"/>
    <property type="project" value="UniProtKB-SubCell"/>
</dbReference>
<keyword evidence="16" id="KW-0812">Transmembrane</keyword>
<evidence type="ECO:0000256" key="4">
    <source>
        <dbReference type="ARBA" id="ARBA00022723"/>
    </source>
</evidence>
<dbReference type="SMART" id="SM00235">
    <property type="entry name" value="ZnMc"/>
    <property type="match status" value="1"/>
</dbReference>
<comment type="caution">
    <text evidence="18">The sequence shown here is derived from an EMBL/GenBank/DDBJ whole genome shotgun (WGS) entry which is preliminary data.</text>
</comment>
<feature type="active site" evidence="13">
    <location>
        <position position="207"/>
    </location>
</feature>
<dbReference type="AlphaFoldDB" id="A0A7J6H3J3"/>
<dbReference type="PANTHER" id="PTHR10201:SF249">
    <property type="entry name" value="METALLOENDOPROTEINASE 1-MMP"/>
    <property type="match status" value="1"/>
</dbReference>
<evidence type="ECO:0000256" key="14">
    <source>
        <dbReference type="PIRSR" id="PIRSR621190-2"/>
    </source>
</evidence>
<keyword evidence="11" id="KW-0539">Nucleus</keyword>
<keyword evidence="5" id="KW-0378">Hydrolase</keyword>
<dbReference type="GO" id="GO:0004222">
    <property type="term" value="F:metalloendopeptidase activity"/>
    <property type="evidence" value="ECO:0007669"/>
    <property type="project" value="InterPro"/>
</dbReference>
<comment type="subcellular location">
    <subcellularLocation>
        <location evidence="1">Nucleus</location>
    </subcellularLocation>
</comment>
<feature type="binding site" evidence="14">
    <location>
        <position position="178"/>
    </location>
    <ligand>
        <name>Ca(2+)</name>
        <dbReference type="ChEBI" id="CHEBI:29108"/>
        <label>3</label>
    </ligand>
</feature>
<keyword evidence="4 14" id="KW-0479">Metal-binding</keyword>
<dbReference type="InterPro" id="IPR036365">
    <property type="entry name" value="PGBD-like_sf"/>
</dbReference>
<name>A0A7J6H3J3_CANSA</name>